<proteinExistence type="predicted"/>
<name>A0A8T2TU69_CERRI</name>
<evidence type="ECO:0000313" key="2">
    <source>
        <dbReference type="Proteomes" id="UP000825935"/>
    </source>
</evidence>
<dbReference type="Proteomes" id="UP000825935">
    <property type="component" value="Chromosome 11"/>
</dbReference>
<organism evidence="1 2">
    <name type="scientific">Ceratopteris richardii</name>
    <name type="common">Triangle waterfern</name>
    <dbReference type="NCBI Taxonomy" id="49495"/>
    <lineage>
        <taxon>Eukaryota</taxon>
        <taxon>Viridiplantae</taxon>
        <taxon>Streptophyta</taxon>
        <taxon>Embryophyta</taxon>
        <taxon>Tracheophyta</taxon>
        <taxon>Polypodiopsida</taxon>
        <taxon>Polypodiidae</taxon>
        <taxon>Polypodiales</taxon>
        <taxon>Pteridineae</taxon>
        <taxon>Pteridaceae</taxon>
        <taxon>Parkerioideae</taxon>
        <taxon>Ceratopteris</taxon>
    </lineage>
</organism>
<gene>
    <name evidence="1" type="ORF">KP509_11G079000</name>
</gene>
<keyword evidence="2" id="KW-1185">Reference proteome</keyword>
<comment type="caution">
    <text evidence="1">The sequence shown here is derived from an EMBL/GenBank/DDBJ whole genome shotgun (WGS) entry which is preliminary data.</text>
</comment>
<reference evidence="1" key="1">
    <citation type="submission" date="2021-08" db="EMBL/GenBank/DDBJ databases">
        <title>WGS assembly of Ceratopteris richardii.</title>
        <authorList>
            <person name="Marchant D.B."/>
            <person name="Chen G."/>
            <person name="Jenkins J."/>
            <person name="Shu S."/>
            <person name="Leebens-Mack J."/>
            <person name="Grimwood J."/>
            <person name="Schmutz J."/>
            <person name="Soltis P."/>
            <person name="Soltis D."/>
            <person name="Chen Z.-H."/>
        </authorList>
    </citation>
    <scope>NUCLEOTIDE SEQUENCE</scope>
    <source>
        <strain evidence="1">Whitten #5841</strain>
        <tissue evidence="1">Leaf</tissue>
    </source>
</reference>
<dbReference type="EMBL" id="CM035416">
    <property type="protein sequence ID" value="KAH7425948.1"/>
    <property type="molecule type" value="Genomic_DNA"/>
</dbReference>
<dbReference type="AlphaFoldDB" id="A0A8T2TU69"/>
<evidence type="ECO:0000313" key="1">
    <source>
        <dbReference type="EMBL" id="KAH7425948.1"/>
    </source>
</evidence>
<sequence>MKKKRIVSLLSHKHGGTLHFVTVVAPCGTLSKALWSFFPPQTRVEHRAEAKYVTRLCEKKNKDGLYTEKYVFHINSNKISAHMNLKINKLYGLDIQLLVRGWNSFDLGVRGILGHFTLPMFHEVTWKHGFFTAKIWFRSGGEIS</sequence>
<accession>A0A8T2TU69</accession>
<protein>
    <submittedName>
        <fullName evidence="1">Uncharacterized protein</fullName>
    </submittedName>
</protein>